<evidence type="ECO:0000256" key="7">
    <source>
        <dbReference type="ARBA" id="ARBA00022490"/>
    </source>
</evidence>
<accession>A0A9W4JMQ5</accession>
<proteinExistence type="inferred from homology"/>
<evidence type="ECO:0000256" key="10">
    <source>
        <dbReference type="ARBA" id="ARBA00022726"/>
    </source>
</evidence>
<evidence type="ECO:0000256" key="3">
    <source>
        <dbReference type="ARBA" id="ARBA00004659"/>
    </source>
</evidence>
<dbReference type="InterPro" id="IPR000836">
    <property type="entry name" value="PRTase_dom"/>
</dbReference>
<dbReference type="PANTHER" id="PTHR11776:SF7">
    <property type="entry name" value="PHOSPHORIBOSYLTRANSFERASE DOMAIN-CONTAINING PROTEIN"/>
    <property type="match status" value="1"/>
</dbReference>
<keyword evidence="9" id="KW-0808">Transferase</keyword>
<evidence type="ECO:0000313" key="12">
    <source>
        <dbReference type="EMBL" id="CAG8400099.1"/>
    </source>
</evidence>
<sequence>MVSCEAGGFVFASPLALRVKKPLALIRDDGKVPPPTYSVSKVASHILDPLHSKETKIELERNAISKGASVVVVDDVLASGRTMCAMLRLLEKAHVRMKDVSVFVVAEFPLHAGRRYLHQCGLGKVNIQCLLVFDGA</sequence>
<organism evidence="12 13">
    <name type="scientific">Penicillium salamii</name>
    <dbReference type="NCBI Taxonomy" id="1612424"/>
    <lineage>
        <taxon>Eukaryota</taxon>
        <taxon>Fungi</taxon>
        <taxon>Dikarya</taxon>
        <taxon>Ascomycota</taxon>
        <taxon>Pezizomycotina</taxon>
        <taxon>Eurotiomycetes</taxon>
        <taxon>Eurotiomycetidae</taxon>
        <taxon>Eurotiales</taxon>
        <taxon>Aspergillaceae</taxon>
        <taxon>Penicillium</taxon>
    </lineage>
</organism>
<dbReference type="AlphaFoldDB" id="A0A9W4JMQ5"/>
<keyword evidence="7" id="KW-0963">Cytoplasm</keyword>
<dbReference type="EMBL" id="CAJVPD010000253">
    <property type="protein sequence ID" value="CAG8400099.1"/>
    <property type="molecule type" value="Genomic_DNA"/>
</dbReference>
<comment type="pathway">
    <text evidence="3">Purine metabolism; AMP biosynthesis via salvage pathway; AMP from adenine: step 1/1.</text>
</comment>
<dbReference type="OrthoDB" id="9992197at2759"/>
<comment type="caution">
    <text evidence="12">The sequence shown here is derived from an EMBL/GenBank/DDBJ whole genome shotgun (WGS) entry which is preliminary data.</text>
</comment>
<comment type="similarity">
    <text evidence="4">Belongs to the purine/pyrimidine phosphoribosyltransferase family.</text>
</comment>
<comment type="subcellular location">
    <subcellularLocation>
        <location evidence="2">Cytoplasm</location>
    </subcellularLocation>
</comment>
<comment type="subunit">
    <text evidence="5">Homodimer.</text>
</comment>
<evidence type="ECO:0000313" key="13">
    <source>
        <dbReference type="Proteomes" id="UP001152592"/>
    </source>
</evidence>
<evidence type="ECO:0000256" key="4">
    <source>
        <dbReference type="ARBA" id="ARBA00008391"/>
    </source>
</evidence>
<comment type="catalytic activity">
    <reaction evidence="1">
        <text>AMP + diphosphate = 5-phospho-alpha-D-ribose 1-diphosphate + adenine</text>
        <dbReference type="Rhea" id="RHEA:16609"/>
        <dbReference type="ChEBI" id="CHEBI:16708"/>
        <dbReference type="ChEBI" id="CHEBI:33019"/>
        <dbReference type="ChEBI" id="CHEBI:58017"/>
        <dbReference type="ChEBI" id="CHEBI:456215"/>
        <dbReference type="EC" id="2.4.2.7"/>
    </reaction>
</comment>
<dbReference type="SUPFAM" id="SSF53271">
    <property type="entry name" value="PRTase-like"/>
    <property type="match status" value="1"/>
</dbReference>
<keyword evidence="10" id="KW-0660">Purine salvage</keyword>
<dbReference type="GO" id="GO:0005737">
    <property type="term" value="C:cytoplasm"/>
    <property type="evidence" value="ECO:0007669"/>
    <property type="project" value="UniProtKB-SubCell"/>
</dbReference>
<evidence type="ECO:0000259" key="11">
    <source>
        <dbReference type="Pfam" id="PF00156"/>
    </source>
</evidence>
<evidence type="ECO:0000256" key="1">
    <source>
        <dbReference type="ARBA" id="ARBA00000868"/>
    </source>
</evidence>
<dbReference type="PANTHER" id="PTHR11776">
    <property type="entry name" value="ADENINE PHOSPHORIBOSYLTRANSFERASE"/>
    <property type="match status" value="1"/>
</dbReference>
<dbReference type="EC" id="2.4.2.7" evidence="6"/>
<keyword evidence="8" id="KW-0328">Glycosyltransferase</keyword>
<gene>
    <name evidence="12" type="ORF">PSALAMII_LOCUS7587</name>
</gene>
<evidence type="ECO:0000256" key="2">
    <source>
        <dbReference type="ARBA" id="ARBA00004496"/>
    </source>
</evidence>
<feature type="domain" description="Phosphoribosyltransferase" evidence="11">
    <location>
        <begin position="2"/>
        <end position="96"/>
    </location>
</feature>
<name>A0A9W4JMQ5_9EURO</name>
<dbReference type="InterPro" id="IPR050120">
    <property type="entry name" value="Adenine_PRTase"/>
</dbReference>
<evidence type="ECO:0000256" key="5">
    <source>
        <dbReference type="ARBA" id="ARBA00011738"/>
    </source>
</evidence>
<evidence type="ECO:0000256" key="6">
    <source>
        <dbReference type="ARBA" id="ARBA00011893"/>
    </source>
</evidence>
<protein>
    <recommendedName>
        <fullName evidence="6">adenine phosphoribosyltransferase</fullName>
        <ecNumber evidence="6">2.4.2.7</ecNumber>
    </recommendedName>
</protein>
<reference evidence="12" key="1">
    <citation type="submission" date="2021-07" db="EMBL/GenBank/DDBJ databases">
        <authorList>
            <person name="Branca A.L. A."/>
        </authorList>
    </citation>
    <scope>NUCLEOTIDE SEQUENCE</scope>
</reference>
<dbReference type="Proteomes" id="UP001152592">
    <property type="component" value="Unassembled WGS sequence"/>
</dbReference>
<dbReference type="Gene3D" id="3.40.50.2020">
    <property type="match status" value="1"/>
</dbReference>
<dbReference type="InterPro" id="IPR029057">
    <property type="entry name" value="PRTase-like"/>
</dbReference>
<evidence type="ECO:0000256" key="9">
    <source>
        <dbReference type="ARBA" id="ARBA00022679"/>
    </source>
</evidence>
<dbReference type="GO" id="GO:0003999">
    <property type="term" value="F:adenine phosphoribosyltransferase activity"/>
    <property type="evidence" value="ECO:0007669"/>
    <property type="project" value="UniProtKB-EC"/>
</dbReference>
<dbReference type="GO" id="GO:0006166">
    <property type="term" value="P:purine ribonucleoside salvage"/>
    <property type="evidence" value="ECO:0007669"/>
    <property type="project" value="UniProtKB-KW"/>
</dbReference>
<evidence type="ECO:0000256" key="8">
    <source>
        <dbReference type="ARBA" id="ARBA00022676"/>
    </source>
</evidence>
<dbReference type="Pfam" id="PF00156">
    <property type="entry name" value="Pribosyltran"/>
    <property type="match status" value="1"/>
</dbReference>
<dbReference type="CDD" id="cd06223">
    <property type="entry name" value="PRTases_typeI"/>
    <property type="match status" value="1"/>
</dbReference>